<proteinExistence type="predicted"/>
<dbReference type="GO" id="GO:0051015">
    <property type="term" value="F:actin filament binding"/>
    <property type="evidence" value="ECO:0007669"/>
    <property type="project" value="TreeGrafter"/>
</dbReference>
<dbReference type="GO" id="GO:0030864">
    <property type="term" value="C:cortical actin cytoskeleton"/>
    <property type="evidence" value="ECO:0007669"/>
    <property type="project" value="TreeGrafter"/>
</dbReference>
<accession>A0A098VPF3</accession>
<dbReference type="GO" id="GO:0006897">
    <property type="term" value="P:endocytosis"/>
    <property type="evidence" value="ECO:0007669"/>
    <property type="project" value="InterPro"/>
</dbReference>
<dbReference type="PANTHER" id="PTHR10407:SF15">
    <property type="entry name" value="HUNTINGTIN INTERACTING PROTEIN 1"/>
    <property type="match status" value="1"/>
</dbReference>
<dbReference type="GO" id="GO:0043325">
    <property type="term" value="F:phosphatidylinositol-3,4-bisphosphate binding"/>
    <property type="evidence" value="ECO:0007669"/>
    <property type="project" value="TreeGrafter"/>
</dbReference>
<comment type="caution">
    <text evidence="5">The sequence shown here is derived from an EMBL/GenBank/DDBJ whole genome shotgun (WGS) entry which is preliminary data.</text>
</comment>
<dbReference type="InterPro" id="IPR035964">
    <property type="entry name" value="I/LWEQ_dom_sf"/>
</dbReference>
<dbReference type="OrthoDB" id="10262320at2759"/>
<dbReference type="GeneID" id="25260282"/>
<gene>
    <name evidence="5" type="ORF">DI09_53p70</name>
</gene>
<dbReference type="GO" id="GO:0080025">
    <property type="term" value="F:phosphatidylinositol-3,5-bisphosphate binding"/>
    <property type="evidence" value="ECO:0007669"/>
    <property type="project" value="TreeGrafter"/>
</dbReference>
<evidence type="ECO:0000313" key="5">
    <source>
        <dbReference type="EMBL" id="KGG50835.1"/>
    </source>
</evidence>
<dbReference type="GO" id="GO:0048268">
    <property type="term" value="P:clathrin coat assembly"/>
    <property type="evidence" value="ECO:0007669"/>
    <property type="project" value="TreeGrafter"/>
</dbReference>
<dbReference type="Pfam" id="PF01608">
    <property type="entry name" value="I_LWEQ"/>
    <property type="match status" value="1"/>
</dbReference>
<dbReference type="RefSeq" id="XP_013237278.1">
    <property type="nucleotide sequence ID" value="XM_013381824.1"/>
</dbReference>
<evidence type="ECO:0000256" key="1">
    <source>
        <dbReference type="ARBA" id="ARBA00004496"/>
    </source>
</evidence>
<dbReference type="SMART" id="SM00307">
    <property type="entry name" value="ILWEQ"/>
    <property type="match status" value="1"/>
</dbReference>
<dbReference type="GO" id="GO:0030136">
    <property type="term" value="C:clathrin-coated vesicle"/>
    <property type="evidence" value="ECO:0007669"/>
    <property type="project" value="TreeGrafter"/>
</dbReference>
<name>A0A098VPF3_9MICR</name>
<dbReference type="InterPro" id="IPR030224">
    <property type="entry name" value="Sla2_fam"/>
</dbReference>
<dbReference type="Proteomes" id="UP000029725">
    <property type="component" value="Unassembled WGS sequence"/>
</dbReference>
<dbReference type="GO" id="GO:0035615">
    <property type="term" value="F:clathrin adaptor activity"/>
    <property type="evidence" value="ECO:0007669"/>
    <property type="project" value="TreeGrafter"/>
</dbReference>
<dbReference type="PANTHER" id="PTHR10407">
    <property type="entry name" value="HUNTINGTIN INTERACTING PROTEIN 1"/>
    <property type="match status" value="1"/>
</dbReference>
<comment type="subcellular location">
    <subcellularLocation>
        <location evidence="1">Cytoplasm</location>
    </subcellularLocation>
</comment>
<dbReference type="AlphaFoldDB" id="A0A098VPF3"/>
<evidence type="ECO:0000259" key="4">
    <source>
        <dbReference type="PROSITE" id="PS50945"/>
    </source>
</evidence>
<dbReference type="VEuPathDB" id="MicrosporidiaDB:DI09_53p70"/>
<protein>
    <recommendedName>
        <fullName evidence="4">I/LWEQ domain-containing protein</fullName>
    </recommendedName>
</protein>
<dbReference type="PROSITE" id="PS50945">
    <property type="entry name" value="I_LWEQ"/>
    <property type="match status" value="1"/>
</dbReference>
<keyword evidence="2" id="KW-0963">Cytoplasm</keyword>
<dbReference type="GO" id="GO:0007015">
    <property type="term" value="P:actin filament organization"/>
    <property type="evidence" value="ECO:0007669"/>
    <property type="project" value="TreeGrafter"/>
</dbReference>
<organism evidence="5 6">
    <name type="scientific">Mitosporidium daphniae</name>
    <dbReference type="NCBI Taxonomy" id="1485682"/>
    <lineage>
        <taxon>Eukaryota</taxon>
        <taxon>Fungi</taxon>
        <taxon>Fungi incertae sedis</taxon>
        <taxon>Microsporidia</taxon>
        <taxon>Mitosporidium</taxon>
    </lineage>
</organism>
<evidence type="ECO:0000256" key="2">
    <source>
        <dbReference type="ARBA" id="ARBA00022490"/>
    </source>
</evidence>
<dbReference type="EMBL" id="JMKJ01000488">
    <property type="protein sequence ID" value="KGG50835.1"/>
    <property type="molecule type" value="Genomic_DNA"/>
</dbReference>
<dbReference type="GO" id="GO:0032051">
    <property type="term" value="F:clathrin light chain binding"/>
    <property type="evidence" value="ECO:0007669"/>
    <property type="project" value="TreeGrafter"/>
</dbReference>
<dbReference type="Gene3D" id="1.20.1410.10">
    <property type="entry name" value="I/LWEQ domain"/>
    <property type="match status" value="1"/>
</dbReference>
<feature type="coiled-coil region" evidence="3">
    <location>
        <begin position="287"/>
        <end position="314"/>
    </location>
</feature>
<keyword evidence="6" id="KW-1185">Reference proteome</keyword>
<keyword evidence="3" id="KW-0175">Coiled coil</keyword>
<evidence type="ECO:0000256" key="3">
    <source>
        <dbReference type="SAM" id="Coils"/>
    </source>
</evidence>
<reference evidence="5 6" key="1">
    <citation type="submission" date="2014-04" db="EMBL/GenBank/DDBJ databases">
        <title>A new species of microsporidia sheds light on the evolution of extreme parasitism.</title>
        <authorList>
            <person name="Haag K.L."/>
            <person name="James T.Y."/>
            <person name="Larsson R."/>
            <person name="Schaer T.M."/>
            <person name="Refardt D."/>
            <person name="Pombert J.-F."/>
            <person name="Ebert D."/>
        </authorList>
    </citation>
    <scope>NUCLEOTIDE SEQUENCE [LARGE SCALE GENOMIC DNA]</scope>
    <source>
        <strain evidence="5 6">UGP3</strain>
        <tissue evidence="5">Spores</tissue>
    </source>
</reference>
<dbReference type="HOGENOM" id="CLU_871793_0_0_1"/>
<evidence type="ECO:0000313" key="6">
    <source>
        <dbReference type="Proteomes" id="UP000029725"/>
    </source>
</evidence>
<sequence>MISCYSPTKQAITKVSIFAQLFDAFEETSQHESHIAETGILFYRHIRTLLESSKTFDVNSCEEILAKLKSFLTQTKDSISLLQDENREVFSNDLFRELSEAASQIDAIAAQLKKEQKSVVIDSTLGVTDALTLLMKYATLCQEEIVNSGGKSVNAKYYLKDSKWTEGLISAARTVVSSMAFLGEASKSYSSSNGFEGQVESVLVGAKEVAAGTIQLVTAARVKATNLFSPNQLGLENASKQVASTTSSLASVAKKAYMQQFTMSEEATSRNPEDLEASNSHQLTIAERNQQIEIMGLESKLSQARAKLTLIRKKAYNKN</sequence>
<dbReference type="SUPFAM" id="SSF109885">
    <property type="entry name" value="I/LWEQ domain"/>
    <property type="match status" value="1"/>
</dbReference>
<feature type="domain" description="I/LWEQ" evidence="4">
    <location>
        <begin position="63"/>
        <end position="319"/>
    </location>
</feature>
<dbReference type="InterPro" id="IPR002558">
    <property type="entry name" value="ILWEQ_dom"/>
</dbReference>